<evidence type="ECO:0000256" key="1">
    <source>
        <dbReference type="ARBA" id="ARBA00008270"/>
    </source>
</evidence>
<evidence type="ECO:0000313" key="4">
    <source>
        <dbReference type="EMBL" id="MVT12109.1"/>
    </source>
</evidence>
<dbReference type="PANTHER" id="PTHR13774:SF17">
    <property type="entry name" value="PHENAZINE BIOSYNTHESIS-LIKE DOMAIN-CONTAINING PROTEIN"/>
    <property type="match status" value="1"/>
</dbReference>
<proteinExistence type="inferred from homology"/>
<dbReference type="Gene3D" id="3.10.310.10">
    <property type="entry name" value="Diaminopimelate Epimerase, Chain A, domain 1"/>
    <property type="match status" value="2"/>
</dbReference>
<evidence type="ECO:0000313" key="5">
    <source>
        <dbReference type="Proteomes" id="UP000461730"/>
    </source>
</evidence>
<organism evidence="4 5">
    <name type="scientific">Chitinophaga tropicalis</name>
    <dbReference type="NCBI Taxonomy" id="2683588"/>
    <lineage>
        <taxon>Bacteria</taxon>
        <taxon>Pseudomonadati</taxon>
        <taxon>Bacteroidota</taxon>
        <taxon>Chitinophagia</taxon>
        <taxon>Chitinophagales</taxon>
        <taxon>Chitinophagaceae</taxon>
        <taxon>Chitinophaga</taxon>
    </lineage>
</organism>
<evidence type="ECO:0000256" key="2">
    <source>
        <dbReference type="ARBA" id="ARBA00023235"/>
    </source>
</evidence>
<dbReference type="SUPFAM" id="SSF54506">
    <property type="entry name" value="Diaminopimelate epimerase-like"/>
    <property type="match status" value="1"/>
</dbReference>
<feature type="active site" evidence="3">
    <location>
        <position position="46"/>
    </location>
</feature>
<evidence type="ECO:0000256" key="3">
    <source>
        <dbReference type="PIRSR" id="PIRSR016184-1"/>
    </source>
</evidence>
<comment type="similarity">
    <text evidence="1">Belongs to the PhzF family.</text>
</comment>
<dbReference type="NCBIfam" id="TIGR00654">
    <property type="entry name" value="PhzF_family"/>
    <property type="match status" value="1"/>
</dbReference>
<sequence length="261" mass="28849">MELKLYQVDAFADSVFTGNPAAVCPLQEWLPDDVLQKIAVENNLSETAYYIPKGDKFEIRWFTPGMEVDLCGHATLATAYVLHNLEGFKADVINFISPRSGLLPVTVQGDRFLLNFPADKFEEAELTNELLSATDKKPITAFKGKTDYMLVFDSQEDIRTLQPDLAAIARLDARGLIVTAKGTTYDFVSRFFAPAAGINEDPVCGSAHTTLAPYWAKQLNKTELKAFQLSDRSGEVACRLLNDRVELGGKAVLYLKGGIFI</sequence>
<protein>
    <submittedName>
        <fullName evidence="4">PhzF family phenazine biosynthesis isomerase</fullName>
    </submittedName>
</protein>
<keyword evidence="2 4" id="KW-0413">Isomerase</keyword>
<gene>
    <name evidence="4" type="ORF">GO493_27875</name>
</gene>
<dbReference type="PIRSF" id="PIRSF016184">
    <property type="entry name" value="PhzC_PhzF"/>
    <property type="match status" value="1"/>
</dbReference>
<comment type="caution">
    <text evidence="4">The sequence shown here is derived from an EMBL/GenBank/DDBJ whole genome shotgun (WGS) entry which is preliminary data.</text>
</comment>
<name>A0A7K1UCK2_9BACT</name>
<dbReference type="InterPro" id="IPR003719">
    <property type="entry name" value="Phenazine_PhzF-like"/>
</dbReference>
<dbReference type="EMBL" id="WRXN01000019">
    <property type="protein sequence ID" value="MVT12109.1"/>
    <property type="molecule type" value="Genomic_DNA"/>
</dbReference>
<dbReference type="Proteomes" id="UP000461730">
    <property type="component" value="Unassembled WGS sequence"/>
</dbReference>
<keyword evidence="5" id="KW-1185">Reference proteome</keyword>
<dbReference type="GO" id="GO:0005737">
    <property type="term" value="C:cytoplasm"/>
    <property type="evidence" value="ECO:0007669"/>
    <property type="project" value="TreeGrafter"/>
</dbReference>
<dbReference type="PANTHER" id="PTHR13774">
    <property type="entry name" value="PHENAZINE BIOSYNTHESIS PROTEIN"/>
    <property type="match status" value="1"/>
</dbReference>
<dbReference type="GO" id="GO:0016853">
    <property type="term" value="F:isomerase activity"/>
    <property type="evidence" value="ECO:0007669"/>
    <property type="project" value="UniProtKB-KW"/>
</dbReference>
<dbReference type="RefSeq" id="WP_157309528.1">
    <property type="nucleotide sequence ID" value="NZ_WRXN01000019.1"/>
</dbReference>
<dbReference type="AlphaFoldDB" id="A0A7K1UCK2"/>
<dbReference type="Pfam" id="PF02567">
    <property type="entry name" value="PhzC-PhzF"/>
    <property type="match status" value="1"/>
</dbReference>
<reference evidence="4 5" key="1">
    <citation type="submission" date="2019-12" db="EMBL/GenBank/DDBJ databases">
        <title>Chitinophaga sp. strain ysch24 (GDMCC 1.1355), whole genome shotgun sequence.</title>
        <authorList>
            <person name="Zhang X."/>
        </authorList>
    </citation>
    <scope>NUCLEOTIDE SEQUENCE [LARGE SCALE GENOMIC DNA]</scope>
    <source>
        <strain evidence="5">ysch24</strain>
    </source>
</reference>
<accession>A0A7K1UCK2</accession>